<evidence type="ECO:0000259" key="9">
    <source>
        <dbReference type="PROSITE" id="PS50157"/>
    </source>
</evidence>
<dbReference type="GO" id="GO:0008270">
    <property type="term" value="F:zinc ion binding"/>
    <property type="evidence" value="ECO:0007669"/>
    <property type="project" value="UniProtKB-KW"/>
</dbReference>
<dbReference type="PANTHER" id="PTHR24388:SF54">
    <property type="entry name" value="PROTEIN ESCARGOT"/>
    <property type="match status" value="1"/>
</dbReference>
<proteinExistence type="predicted"/>
<dbReference type="Gene3D" id="3.30.160.60">
    <property type="entry name" value="Classic Zinc Finger"/>
    <property type="match status" value="3"/>
</dbReference>
<reference evidence="10" key="4">
    <citation type="submission" date="2025-09" db="UniProtKB">
        <authorList>
            <consortium name="Ensembl"/>
        </authorList>
    </citation>
    <scope>IDENTIFICATION</scope>
    <source>
        <strain evidence="10">HNI</strain>
    </source>
</reference>
<evidence type="ECO:0000313" key="10">
    <source>
        <dbReference type="Ensembl" id="ENSORLP00020026086.1"/>
    </source>
</evidence>
<evidence type="ECO:0000256" key="3">
    <source>
        <dbReference type="ARBA" id="ARBA00022737"/>
    </source>
</evidence>
<dbReference type="PROSITE" id="PS00028">
    <property type="entry name" value="ZINC_FINGER_C2H2_1"/>
    <property type="match status" value="2"/>
</dbReference>
<comment type="subcellular location">
    <subcellularLocation>
        <location evidence="1">Nucleus</location>
    </subcellularLocation>
</comment>
<reference evidence="10 11" key="2">
    <citation type="submission" date="2017-04" db="EMBL/GenBank/DDBJ databases">
        <title>CpG methylation of centromeres and impact of large insertions on vertebrate speciation.</title>
        <authorList>
            <person name="Ichikawa K."/>
            <person name="Yoshimura J."/>
            <person name="Morishita S."/>
        </authorList>
    </citation>
    <scope>NUCLEOTIDE SEQUENCE</scope>
    <source>
        <strain evidence="10 11">HNI</strain>
    </source>
</reference>
<protein>
    <recommendedName>
        <fullName evidence="9">C2H2-type domain-containing protein</fullName>
    </recommendedName>
</protein>
<dbReference type="InterPro" id="IPR036236">
    <property type="entry name" value="Znf_C2H2_sf"/>
</dbReference>
<name>A0A3P9M025_ORYLA</name>
<dbReference type="SUPFAM" id="SSF57667">
    <property type="entry name" value="beta-beta-alpha zinc fingers"/>
    <property type="match status" value="1"/>
</dbReference>
<keyword evidence="5" id="KW-0862">Zinc</keyword>
<dbReference type="InterPro" id="IPR013087">
    <property type="entry name" value="Znf_C2H2_type"/>
</dbReference>
<dbReference type="AlphaFoldDB" id="A0A3P9M025"/>
<feature type="domain" description="C2H2-type" evidence="9">
    <location>
        <begin position="233"/>
        <end position="260"/>
    </location>
</feature>
<dbReference type="PANTHER" id="PTHR24388">
    <property type="entry name" value="ZINC FINGER PROTEIN"/>
    <property type="match status" value="1"/>
</dbReference>
<feature type="domain" description="C2H2-type" evidence="9">
    <location>
        <begin position="593"/>
        <end position="617"/>
    </location>
</feature>
<dbReference type="FunFam" id="3.30.160.60:FF:000655">
    <property type="entry name" value="Zinc finger protein 462"/>
    <property type="match status" value="1"/>
</dbReference>
<dbReference type="PROSITE" id="PS50157">
    <property type="entry name" value="ZINC_FINGER_C2H2_2"/>
    <property type="match status" value="2"/>
</dbReference>
<keyword evidence="2" id="KW-0479">Metal-binding</keyword>
<reference evidence="10" key="3">
    <citation type="submission" date="2025-08" db="UniProtKB">
        <authorList>
            <consortium name="Ensembl"/>
        </authorList>
    </citation>
    <scope>IDENTIFICATION</scope>
    <source>
        <strain evidence="10">HNI</strain>
    </source>
</reference>
<dbReference type="Proteomes" id="UP000265180">
    <property type="component" value="Chromosome 9"/>
</dbReference>
<evidence type="ECO:0000256" key="7">
    <source>
        <dbReference type="PROSITE-ProRule" id="PRU00042"/>
    </source>
</evidence>
<sequence>MNKYVIHKSGTVKPFLCSCCSYRTTLLGLLRRHFLKNHQDVIQRDMTMGHRGEHLSPTAGKTPPYQINAFLDPDVEPEESEESVYSEPPDVQRQLNHYSLMARNNSEPSDGHSPLKLTKNRQLCCEFCNFHTEHPSSIRRHYMGRHGKKILRCKDCSFFTGLRKSLEMHIEAGHLTFQPTATYQKDFRCPFCLYQSKNKNHMIDHIVLHREERVVPIEVHRPKLSRYLQGIVFRCHRCTFTCGSAKSLHFHMMRHSDLKPYKCRLCYFDCTLLKDLEKHLSDQHQVLRNHELVGQVSLDQLESRIERRKEKELDIQGLQDFDGDFSEAENMTNDDTERKTILRELLEKRDEDGNGQNSAKSCTNLQCDATTPKSGLHEQDLQSGADTGALIHSTGGLQAASVDQRDEVQQDDCSGPRKPNQDNLHHSTLNADAEMKEDMANVLSTIKVEEDLQDNALDLKLNKDDGISAPNDQVNTSLANRSSAEDTKDSSSPKPPSQTASPIGTDTRSVSLKTCKDELEQTSINSQEAPGHFGEMPVLENELLKKKLTSPENCKEEEDEGGRMVSDDSGTCDKKEDISPVDKAVDVLNPPRLKCEFCGRSFTDLSELTRHVGRHGR</sequence>
<organism evidence="10 11">
    <name type="scientific">Oryzias latipes</name>
    <name type="common">Japanese rice fish</name>
    <name type="synonym">Japanese killifish</name>
    <dbReference type="NCBI Taxonomy" id="8090"/>
    <lineage>
        <taxon>Eukaryota</taxon>
        <taxon>Metazoa</taxon>
        <taxon>Chordata</taxon>
        <taxon>Craniata</taxon>
        <taxon>Vertebrata</taxon>
        <taxon>Euteleostomi</taxon>
        <taxon>Actinopterygii</taxon>
        <taxon>Neopterygii</taxon>
        <taxon>Teleostei</taxon>
        <taxon>Neoteleostei</taxon>
        <taxon>Acanthomorphata</taxon>
        <taxon>Ovalentaria</taxon>
        <taxon>Atherinomorphae</taxon>
        <taxon>Beloniformes</taxon>
        <taxon>Adrianichthyidae</taxon>
        <taxon>Oryziinae</taxon>
        <taxon>Oryzias</taxon>
    </lineage>
</organism>
<keyword evidence="6" id="KW-0539">Nucleus</keyword>
<evidence type="ECO:0000313" key="11">
    <source>
        <dbReference type="Proteomes" id="UP000265180"/>
    </source>
</evidence>
<evidence type="ECO:0000256" key="2">
    <source>
        <dbReference type="ARBA" id="ARBA00022723"/>
    </source>
</evidence>
<evidence type="ECO:0000256" key="5">
    <source>
        <dbReference type="ARBA" id="ARBA00022833"/>
    </source>
</evidence>
<feature type="compositionally biased region" description="Basic and acidic residues" evidence="8">
    <location>
        <begin position="561"/>
        <end position="576"/>
    </location>
</feature>
<dbReference type="Ensembl" id="ENSORLT00020002789.1">
    <property type="protein sequence ID" value="ENSORLP00020026086.1"/>
    <property type="gene ID" value="ENSORLG00020008354.1"/>
</dbReference>
<feature type="region of interest" description="Disordered" evidence="8">
    <location>
        <begin position="396"/>
        <end position="425"/>
    </location>
</feature>
<feature type="region of interest" description="Disordered" evidence="8">
    <location>
        <begin position="547"/>
        <end position="576"/>
    </location>
</feature>
<evidence type="ECO:0000256" key="4">
    <source>
        <dbReference type="ARBA" id="ARBA00022771"/>
    </source>
</evidence>
<keyword evidence="4 7" id="KW-0863">Zinc-finger</keyword>
<keyword evidence="3" id="KW-0677">Repeat</keyword>
<feature type="compositionally biased region" description="Polar residues" evidence="8">
    <location>
        <begin position="470"/>
        <end position="482"/>
    </location>
</feature>
<evidence type="ECO:0000256" key="8">
    <source>
        <dbReference type="SAM" id="MobiDB-lite"/>
    </source>
</evidence>
<feature type="compositionally biased region" description="Polar residues" evidence="8">
    <location>
        <begin position="498"/>
        <end position="509"/>
    </location>
</feature>
<evidence type="ECO:0000256" key="6">
    <source>
        <dbReference type="ARBA" id="ARBA00023242"/>
    </source>
</evidence>
<dbReference type="InterPro" id="IPR050527">
    <property type="entry name" value="Snail/Krueppel_Znf"/>
</dbReference>
<dbReference type="GO" id="GO:0005634">
    <property type="term" value="C:nucleus"/>
    <property type="evidence" value="ECO:0007669"/>
    <property type="project" value="UniProtKB-SubCell"/>
</dbReference>
<feature type="region of interest" description="Disordered" evidence="8">
    <location>
        <begin position="462"/>
        <end position="509"/>
    </location>
</feature>
<dbReference type="SMART" id="SM00355">
    <property type="entry name" value="ZnF_C2H2"/>
    <property type="match status" value="7"/>
</dbReference>
<accession>A0A3P9M025</accession>
<reference key="1">
    <citation type="journal article" date="2007" name="Nature">
        <title>The medaka draft genome and insights into vertebrate genome evolution.</title>
        <authorList>
            <person name="Kasahara M."/>
            <person name="Naruse K."/>
            <person name="Sasaki S."/>
            <person name="Nakatani Y."/>
            <person name="Qu W."/>
            <person name="Ahsan B."/>
            <person name="Yamada T."/>
            <person name="Nagayasu Y."/>
            <person name="Doi K."/>
            <person name="Kasai Y."/>
            <person name="Jindo T."/>
            <person name="Kobayashi D."/>
            <person name="Shimada A."/>
            <person name="Toyoda A."/>
            <person name="Kuroki Y."/>
            <person name="Fujiyama A."/>
            <person name="Sasaki T."/>
            <person name="Shimizu A."/>
            <person name="Asakawa S."/>
            <person name="Shimizu N."/>
            <person name="Hashimoto S."/>
            <person name="Yang J."/>
            <person name="Lee Y."/>
            <person name="Matsushima K."/>
            <person name="Sugano S."/>
            <person name="Sakaizumi M."/>
            <person name="Narita T."/>
            <person name="Ohishi K."/>
            <person name="Haga S."/>
            <person name="Ohta F."/>
            <person name="Nomoto H."/>
            <person name="Nogata K."/>
            <person name="Morishita T."/>
            <person name="Endo T."/>
            <person name="Shin-I T."/>
            <person name="Takeda H."/>
            <person name="Morishita S."/>
            <person name="Kohara Y."/>
        </authorList>
    </citation>
    <scope>NUCLEOTIDE SEQUENCE [LARGE SCALE GENOMIC DNA]</scope>
    <source>
        <strain>Hd-rR</strain>
    </source>
</reference>
<evidence type="ECO:0000256" key="1">
    <source>
        <dbReference type="ARBA" id="ARBA00004123"/>
    </source>
</evidence>